<name>A0A5C8PJG3_9HYPH</name>
<feature type="compositionally biased region" description="Pro residues" evidence="1">
    <location>
        <begin position="122"/>
        <end position="131"/>
    </location>
</feature>
<feature type="compositionally biased region" description="Low complexity" evidence="1">
    <location>
        <begin position="74"/>
        <end position="91"/>
    </location>
</feature>
<comment type="caution">
    <text evidence="2">The sequence shown here is derived from an EMBL/GenBank/DDBJ whole genome shotgun (WGS) entry which is preliminary data.</text>
</comment>
<dbReference type="AlphaFoldDB" id="A0A5C8PJG3"/>
<gene>
    <name evidence="2" type="ORF">FHP25_19825</name>
</gene>
<feature type="region of interest" description="Disordered" evidence="1">
    <location>
        <begin position="74"/>
        <end position="131"/>
    </location>
</feature>
<accession>A0A5C8PJG3</accession>
<dbReference type="Proteomes" id="UP000321638">
    <property type="component" value="Unassembled WGS sequence"/>
</dbReference>
<evidence type="ECO:0000256" key="1">
    <source>
        <dbReference type="SAM" id="MobiDB-lite"/>
    </source>
</evidence>
<protein>
    <submittedName>
        <fullName evidence="2">Uncharacterized protein</fullName>
    </submittedName>
</protein>
<keyword evidence="3" id="KW-1185">Reference proteome</keyword>
<dbReference type="EMBL" id="VDUZ01000023">
    <property type="protein sequence ID" value="TXL73664.1"/>
    <property type="molecule type" value="Genomic_DNA"/>
</dbReference>
<feature type="compositionally biased region" description="Low complexity" evidence="1">
    <location>
        <begin position="102"/>
        <end position="114"/>
    </location>
</feature>
<reference evidence="2 3" key="1">
    <citation type="submission" date="2019-06" db="EMBL/GenBank/DDBJ databases">
        <title>New taxonomy in bacterial strain CC-CFT640, isolated from vineyard.</title>
        <authorList>
            <person name="Lin S.-Y."/>
            <person name="Tsai C.-F."/>
            <person name="Young C.-C."/>
        </authorList>
    </citation>
    <scope>NUCLEOTIDE SEQUENCE [LARGE SCALE GENOMIC DNA]</scope>
    <source>
        <strain evidence="2 3">CC-CFT640</strain>
    </source>
</reference>
<organism evidence="2 3">
    <name type="scientific">Vineibacter terrae</name>
    <dbReference type="NCBI Taxonomy" id="2586908"/>
    <lineage>
        <taxon>Bacteria</taxon>
        <taxon>Pseudomonadati</taxon>
        <taxon>Pseudomonadota</taxon>
        <taxon>Alphaproteobacteria</taxon>
        <taxon>Hyphomicrobiales</taxon>
        <taxon>Vineibacter</taxon>
    </lineage>
</organism>
<evidence type="ECO:0000313" key="3">
    <source>
        <dbReference type="Proteomes" id="UP000321638"/>
    </source>
</evidence>
<proteinExistence type="predicted"/>
<evidence type="ECO:0000313" key="2">
    <source>
        <dbReference type="EMBL" id="TXL73664.1"/>
    </source>
</evidence>
<sequence length="131" mass="13826">MARGASCRRRSLVALGMTPGHACWPSLPGQVPAASALGDGMCCWAASRWPWPARRCRQRRGNCRSSAAAAARRRNTGCAGSTTTSASATSALPWRRPRSIRPRACSASSRSRPCGTISKPPCARPPPAGPR</sequence>